<accession>A0A8J4AS77</accession>
<dbReference type="GO" id="GO:0000993">
    <property type="term" value="F:RNA polymerase II complex binding"/>
    <property type="evidence" value="ECO:0007669"/>
    <property type="project" value="TreeGrafter"/>
</dbReference>
<feature type="region of interest" description="Disordered" evidence="4">
    <location>
        <begin position="491"/>
        <end position="549"/>
    </location>
</feature>
<feature type="compositionally biased region" description="Basic and acidic residues" evidence="4">
    <location>
        <begin position="526"/>
        <end position="549"/>
    </location>
</feature>
<keyword evidence="6" id="KW-1185">Reference proteome</keyword>
<feature type="compositionally biased region" description="Pro residues" evidence="4">
    <location>
        <begin position="42"/>
        <end position="52"/>
    </location>
</feature>
<evidence type="ECO:0000256" key="1">
    <source>
        <dbReference type="ARBA" id="ARBA00004123"/>
    </source>
</evidence>
<dbReference type="AlphaFoldDB" id="A0A8J4AS77"/>
<dbReference type="PANTHER" id="PTHR23188:SF12">
    <property type="entry name" value="RNA POLYMERASE II-ASSOCIATED FACTOR 1 HOMOLOG"/>
    <property type="match status" value="1"/>
</dbReference>
<dbReference type="GO" id="GO:0016593">
    <property type="term" value="C:Cdc73/Paf1 complex"/>
    <property type="evidence" value="ECO:0007669"/>
    <property type="project" value="InterPro"/>
</dbReference>
<evidence type="ECO:0000256" key="2">
    <source>
        <dbReference type="ARBA" id="ARBA00007560"/>
    </source>
</evidence>
<evidence type="ECO:0000313" key="5">
    <source>
        <dbReference type="EMBL" id="GIL46844.1"/>
    </source>
</evidence>
<comment type="caution">
    <text evidence="5">The sequence shown here is derived from an EMBL/GenBank/DDBJ whole genome shotgun (WGS) entry which is preliminary data.</text>
</comment>
<proteinExistence type="inferred from homology"/>
<dbReference type="PANTHER" id="PTHR23188">
    <property type="entry name" value="RNA POLYMERASE II-ASSOCIATED FACTOR 1 HOMOLOG"/>
    <property type="match status" value="1"/>
</dbReference>
<feature type="compositionally biased region" description="Low complexity" evidence="4">
    <location>
        <begin position="12"/>
        <end position="21"/>
    </location>
</feature>
<feature type="region of interest" description="Disordered" evidence="4">
    <location>
        <begin position="1"/>
        <end position="105"/>
    </location>
</feature>
<comment type="similarity">
    <text evidence="2">Belongs to the PAF1 family.</text>
</comment>
<protein>
    <submittedName>
        <fullName evidence="5">Uncharacterized protein</fullName>
    </submittedName>
</protein>
<dbReference type="InterPro" id="IPR007133">
    <property type="entry name" value="RNA_pol_II-assoc_Paf1"/>
</dbReference>
<reference evidence="5" key="1">
    <citation type="journal article" date="2021" name="Proc. Natl. Acad. Sci. U.S.A.">
        <title>Three genomes in the algal genus Volvox reveal the fate of a haploid sex-determining region after a transition to homothallism.</title>
        <authorList>
            <person name="Yamamoto K."/>
            <person name="Hamaji T."/>
            <person name="Kawai-Toyooka H."/>
            <person name="Matsuzaki R."/>
            <person name="Takahashi F."/>
            <person name="Nishimura Y."/>
            <person name="Kawachi M."/>
            <person name="Noguchi H."/>
            <person name="Minakuchi Y."/>
            <person name="Umen J.G."/>
            <person name="Toyoda A."/>
            <person name="Nozaki H."/>
        </authorList>
    </citation>
    <scope>NUCLEOTIDE SEQUENCE</scope>
    <source>
        <strain evidence="5">NIES-3780</strain>
    </source>
</reference>
<evidence type="ECO:0000256" key="4">
    <source>
        <dbReference type="SAM" id="MobiDB-lite"/>
    </source>
</evidence>
<comment type="subcellular location">
    <subcellularLocation>
        <location evidence="1">Nucleus</location>
    </subcellularLocation>
</comment>
<feature type="compositionally biased region" description="Low complexity" evidence="4">
    <location>
        <begin position="53"/>
        <end position="65"/>
    </location>
</feature>
<dbReference type="Pfam" id="PF03985">
    <property type="entry name" value="Paf1"/>
    <property type="match status" value="1"/>
</dbReference>
<dbReference type="Proteomes" id="UP000747399">
    <property type="component" value="Unassembled WGS sequence"/>
</dbReference>
<evidence type="ECO:0000313" key="6">
    <source>
        <dbReference type="Proteomes" id="UP000747399"/>
    </source>
</evidence>
<sequence>MLAGLPGPTAYGAAIPSAVGPSGPPPPPPSGPGTAGYGPASYRPPGPPPPKPSGSYGPQQQQNGYRKPDPPPGFRSVSPAGKPATGPSHSQHRQQQQPHNASHASSSIIPMAVENRLRRDTPFLAHIRFKNDLPEIPSDPKMLVSQIQPEVLSRFALTAIERQARRDLLTPPNIVISALDVQRYQVPDQPGPIDPADAALLKDDSRPLTVGGSSLASAGDGRHKSFAARTKGMDVDKCSWLMRTTYISSSDNRGVQRQGLPEKQVLQARAKERRGINDADDRELNDVAAQARAIEASFEAARALPVHSRNPSLKPVEVLPVLPDMGSWPEKLLLTTFHDSDPAEELVAAVGAESIGALPAAKRSKLLVGHYLLKGFTHHISKAGQDRELKIMALLVREDIDQMVARTAQQAELQTAAAADGDEQGATVTGGGMQPEDLEGSYQWIKDYNYEYKRDSVHYAIRLDKGSARFYRMQGKLELRSWRDEEKLARDRSRKRVMGRAGSEEPAEEDVDGSDQVQRPSKIRVTTRDLTEREQQERESKRRELMPVE</sequence>
<dbReference type="EMBL" id="BNCO01000004">
    <property type="protein sequence ID" value="GIL46844.1"/>
    <property type="molecule type" value="Genomic_DNA"/>
</dbReference>
<keyword evidence="3" id="KW-0539">Nucleus</keyword>
<name>A0A8J4AS77_9CHLO</name>
<feature type="region of interest" description="Disordered" evidence="4">
    <location>
        <begin position="415"/>
        <end position="436"/>
    </location>
</feature>
<gene>
    <name evidence="5" type="ORF">Vafri_3728</name>
</gene>
<feature type="compositionally biased region" description="Low complexity" evidence="4">
    <location>
        <begin position="87"/>
        <end position="99"/>
    </location>
</feature>
<dbReference type="GO" id="GO:0003682">
    <property type="term" value="F:chromatin binding"/>
    <property type="evidence" value="ECO:0007669"/>
    <property type="project" value="TreeGrafter"/>
</dbReference>
<organism evidence="5 6">
    <name type="scientific">Volvox africanus</name>
    <dbReference type="NCBI Taxonomy" id="51714"/>
    <lineage>
        <taxon>Eukaryota</taxon>
        <taxon>Viridiplantae</taxon>
        <taxon>Chlorophyta</taxon>
        <taxon>core chlorophytes</taxon>
        <taxon>Chlorophyceae</taxon>
        <taxon>CS clade</taxon>
        <taxon>Chlamydomonadales</taxon>
        <taxon>Volvocaceae</taxon>
        <taxon>Volvox</taxon>
    </lineage>
</organism>
<evidence type="ECO:0000256" key="3">
    <source>
        <dbReference type="ARBA" id="ARBA00023242"/>
    </source>
</evidence>
<feature type="compositionally biased region" description="Pro residues" evidence="4">
    <location>
        <begin position="22"/>
        <end position="31"/>
    </location>
</feature>
<dbReference type="GO" id="GO:0006368">
    <property type="term" value="P:transcription elongation by RNA polymerase II"/>
    <property type="evidence" value="ECO:0007669"/>
    <property type="project" value="InterPro"/>
</dbReference>